<organism evidence="1">
    <name type="scientific">Coccolithus braarudii</name>
    <dbReference type="NCBI Taxonomy" id="221442"/>
    <lineage>
        <taxon>Eukaryota</taxon>
        <taxon>Haptista</taxon>
        <taxon>Haptophyta</taxon>
        <taxon>Prymnesiophyceae</taxon>
        <taxon>Coccolithales</taxon>
        <taxon>Coccolithaceae</taxon>
        <taxon>Coccolithus</taxon>
    </lineage>
</organism>
<protein>
    <submittedName>
        <fullName evidence="1">Uncharacterized protein</fullName>
    </submittedName>
</protein>
<sequence length="144" mass="14884">MAGIAHPRVFILFEGQGTVLSLPSAFAELKTSIARAVYALRPNAKALTLHLRVDECTLCAVNDIRLVRDNDVLCVSAQDGGREQRPSATTHILCGGTPGARRATTAAEPATSSPSTCAVQTATLRGSAADGVCPATGGVRLIVT</sequence>
<dbReference type="EMBL" id="HBEY01013743">
    <property type="protein sequence ID" value="CAD8603323.1"/>
    <property type="molecule type" value="Transcribed_RNA"/>
</dbReference>
<proteinExistence type="predicted"/>
<accession>A0A7S0Q0Z2</accession>
<gene>
    <name evidence="1" type="ORF">CPEL01642_LOCUS6658</name>
</gene>
<evidence type="ECO:0000313" key="1">
    <source>
        <dbReference type="EMBL" id="CAD8603323.1"/>
    </source>
</evidence>
<name>A0A7S0Q0Z2_9EUKA</name>
<reference evidence="1" key="1">
    <citation type="submission" date="2021-01" db="EMBL/GenBank/DDBJ databases">
        <authorList>
            <person name="Corre E."/>
            <person name="Pelletier E."/>
            <person name="Niang G."/>
            <person name="Scheremetjew M."/>
            <person name="Finn R."/>
            <person name="Kale V."/>
            <person name="Holt S."/>
            <person name="Cochrane G."/>
            <person name="Meng A."/>
            <person name="Brown T."/>
            <person name="Cohen L."/>
        </authorList>
    </citation>
    <scope>NUCLEOTIDE SEQUENCE</scope>
    <source>
        <strain evidence="1">PLY182g</strain>
    </source>
</reference>
<dbReference type="AlphaFoldDB" id="A0A7S0Q0Z2"/>